<dbReference type="InterPro" id="IPR058634">
    <property type="entry name" value="AaeA-lik-b-barrel"/>
</dbReference>
<dbReference type="InterPro" id="IPR050739">
    <property type="entry name" value="MFP"/>
</dbReference>
<comment type="subcellular location">
    <subcellularLocation>
        <location evidence="1">Cell envelope</location>
    </subcellularLocation>
</comment>
<comment type="caution">
    <text evidence="7">The sequence shown here is derived from an EMBL/GenBank/DDBJ whole genome shotgun (WGS) entry which is preliminary data.</text>
</comment>
<keyword evidence="4" id="KW-0472">Membrane</keyword>
<organism evidence="7 8">
    <name type="scientific">Altererythrobacter litoralis</name>
    <dbReference type="NCBI Taxonomy" id="3113904"/>
    <lineage>
        <taxon>Bacteria</taxon>
        <taxon>Pseudomonadati</taxon>
        <taxon>Pseudomonadota</taxon>
        <taxon>Alphaproteobacteria</taxon>
        <taxon>Sphingomonadales</taxon>
        <taxon>Erythrobacteraceae</taxon>
        <taxon>Altererythrobacter</taxon>
    </lineage>
</organism>
<evidence type="ECO:0000256" key="2">
    <source>
        <dbReference type="SAM" id="Coils"/>
    </source>
</evidence>
<dbReference type="PANTHER" id="PTHR30386:SF19">
    <property type="entry name" value="MULTIDRUG EXPORT PROTEIN EMRA-RELATED"/>
    <property type="match status" value="1"/>
</dbReference>
<evidence type="ECO:0000259" key="5">
    <source>
        <dbReference type="Pfam" id="PF25917"/>
    </source>
</evidence>
<evidence type="ECO:0000256" key="4">
    <source>
        <dbReference type="SAM" id="Phobius"/>
    </source>
</evidence>
<keyword evidence="4" id="KW-1133">Transmembrane helix</keyword>
<reference evidence="7 8" key="1">
    <citation type="submission" date="2024-01" db="EMBL/GenBank/DDBJ databases">
        <title>The genome sequence of Erythrobacteraceae sp. strain 1XM1-14.</title>
        <authorList>
            <person name="Liu Y."/>
        </authorList>
    </citation>
    <scope>NUCLEOTIDE SEQUENCE [LARGE SCALE GENOMIC DNA]</scope>
    <source>
        <strain evidence="7 8">1XM1-14</strain>
    </source>
</reference>
<evidence type="ECO:0000313" key="8">
    <source>
        <dbReference type="Proteomes" id="UP001343492"/>
    </source>
</evidence>
<evidence type="ECO:0000256" key="1">
    <source>
        <dbReference type="ARBA" id="ARBA00004196"/>
    </source>
</evidence>
<evidence type="ECO:0000259" key="6">
    <source>
        <dbReference type="Pfam" id="PF25963"/>
    </source>
</evidence>
<dbReference type="Pfam" id="PF25963">
    <property type="entry name" value="Beta-barrel_AAEA"/>
    <property type="match status" value="1"/>
</dbReference>
<accession>A0ABU7GAR9</accession>
<feature type="domain" description="p-hydroxybenzoic acid efflux pump subunit AaeA-like beta-barrel" evidence="6">
    <location>
        <begin position="264"/>
        <end position="353"/>
    </location>
</feature>
<keyword evidence="4" id="KW-0812">Transmembrane</keyword>
<feature type="transmembrane region" description="Helical" evidence="4">
    <location>
        <begin position="33"/>
        <end position="53"/>
    </location>
</feature>
<sequence length="360" mass="38698">MADIDAQFETSNGTEPPAANEVNARPRRNWRRLALMLSVPFLLLVGAGIYWIGLIGKVSTDNAYVQADKVSVSAEVGGRIVETYVKEGDLVTAGQLLFRIDPEPYQLALDEAQADLALAQANVIALSNSSDLAGVDISAAREDIAFAQSRLERVSTLRDRGFSTKADFEAAEHAVTQAREGLRQAEAKQREARAKLATAPAVPGENPQVARARARIADAELALRRTEVRAPAPGQIAQADRLLVGQQVVANLPVVTLVKSDASYVEANFKETDLTDMREGQRAKVTLDAYPGLELKGKVTSIGAGTGSEFSVLPAQNATGNWVKVTQRVPVKIEIEGKSPRRLIAGLSADVTVYTADRDE</sequence>
<feature type="region of interest" description="Disordered" evidence="3">
    <location>
        <begin position="1"/>
        <end position="23"/>
    </location>
</feature>
<feature type="coiled-coil region" evidence="2">
    <location>
        <begin position="168"/>
        <end position="229"/>
    </location>
</feature>
<name>A0ABU7GAR9_9SPHN</name>
<dbReference type="EMBL" id="JAZDQV010000001">
    <property type="protein sequence ID" value="MEE1876207.1"/>
    <property type="molecule type" value="Genomic_DNA"/>
</dbReference>
<evidence type="ECO:0000256" key="3">
    <source>
        <dbReference type="SAM" id="MobiDB-lite"/>
    </source>
</evidence>
<keyword evidence="8" id="KW-1185">Reference proteome</keyword>
<dbReference type="Gene3D" id="2.40.30.170">
    <property type="match status" value="1"/>
</dbReference>
<dbReference type="RefSeq" id="WP_354143318.1">
    <property type="nucleotide sequence ID" value="NZ_JAZDQV010000001.1"/>
</dbReference>
<dbReference type="Gene3D" id="2.40.50.100">
    <property type="match status" value="1"/>
</dbReference>
<dbReference type="PANTHER" id="PTHR30386">
    <property type="entry name" value="MEMBRANE FUSION SUBUNIT OF EMRAB-TOLC MULTIDRUG EFFLUX PUMP"/>
    <property type="match status" value="1"/>
</dbReference>
<feature type="domain" description="Multidrug resistance protein MdtA-like barrel-sandwich hybrid" evidence="5">
    <location>
        <begin position="69"/>
        <end position="252"/>
    </location>
</feature>
<dbReference type="InterPro" id="IPR058625">
    <property type="entry name" value="MdtA-like_BSH"/>
</dbReference>
<dbReference type="Pfam" id="PF25917">
    <property type="entry name" value="BSH_RND"/>
    <property type="match status" value="1"/>
</dbReference>
<dbReference type="SUPFAM" id="SSF111369">
    <property type="entry name" value="HlyD-like secretion proteins"/>
    <property type="match status" value="2"/>
</dbReference>
<protein>
    <submittedName>
        <fullName evidence="7">HlyD family secretion protein</fullName>
    </submittedName>
</protein>
<dbReference type="Proteomes" id="UP001343492">
    <property type="component" value="Unassembled WGS sequence"/>
</dbReference>
<keyword evidence="2" id="KW-0175">Coiled coil</keyword>
<gene>
    <name evidence="7" type="ORF">VRS74_00735</name>
</gene>
<proteinExistence type="predicted"/>
<evidence type="ECO:0000313" key="7">
    <source>
        <dbReference type="EMBL" id="MEE1876207.1"/>
    </source>
</evidence>